<dbReference type="AlphaFoldDB" id="A0AAE0EUQ4"/>
<proteinExistence type="predicted"/>
<reference evidence="1 2" key="1">
    <citation type="journal article" date="2015" name="Genome Biol. Evol.">
        <title>Comparative Genomics of a Bacterivorous Green Alga Reveals Evolutionary Causalities and Consequences of Phago-Mixotrophic Mode of Nutrition.</title>
        <authorList>
            <person name="Burns J.A."/>
            <person name="Paasch A."/>
            <person name="Narechania A."/>
            <person name="Kim E."/>
        </authorList>
    </citation>
    <scope>NUCLEOTIDE SEQUENCE [LARGE SCALE GENOMIC DNA]</scope>
    <source>
        <strain evidence="1 2">PLY_AMNH</strain>
    </source>
</reference>
<sequence length="489" mass="51738">MLRSGGPDAAQLLRSGGPDVAQWRPGCVRHCGSCGVLAETADGDPPGGEVLLLEPRARGPEEAALLLGTTDGRVEKGEGRSSSLGGMEGKEAEPVSLGGWLAGFRDVWLGGLQANRPWPSTSSHLDPFGDQPVEGQPRVEASRDCQLRSAAGAAVQIVKSREGAQQGDPMGPLFLAAPLQVVLEWVQKKHPGVIVFAYLDDACLLDPPLAAADVDSTCVEDAVAPSLHIKPGESAAYSPEGDTNCVPEAVPRVPGKPGFIDVLWVPAGENAAVAEEMRRTRRTHCGAYFMRNSPSLAVVACALIVGESFDLTGTHWLACGGEDIKVLNAECAGQRLLLLDVAAARPMVRLPPQRSSMMAPDAAASDVAAARPMARLPPQRSSMMAPDAAASDVAAAQPMVRLPPQRSSMMAPDAAASDVDESKVAVYGCMWPHQLMPMGVSYGGLGPAALAFLQRGQWRLRGRRYVEEDVEEQEEVVEDDGVQRQVMLL</sequence>
<accession>A0AAE0EUQ4</accession>
<gene>
    <name evidence="1" type="ORF">CYMTET_48861</name>
</gene>
<evidence type="ECO:0000313" key="1">
    <source>
        <dbReference type="EMBL" id="KAK3241371.1"/>
    </source>
</evidence>
<comment type="caution">
    <text evidence="1">The sequence shown here is derived from an EMBL/GenBank/DDBJ whole genome shotgun (WGS) entry which is preliminary data.</text>
</comment>
<dbReference type="EMBL" id="LGRX02033406">
    <property type="protein sequence ID" value="KAK3241371.1"/>
    <property type="molecule type" value="Genomic_DNA"/>
</dbReference>
<organism evidence="1 2">
    <name type="scientific">Cymbomonas tetramitiformis</name>
    <dbReference type="NCBI Taxonomy" id="36881"/>
    <lineage>
        <taxon>Eukaryota</taxon>
        <taxon>Viridiplantae</taxon>
        <taxon>Chlorophyta</taxon>
        <taxon>Pyramimonadophyceae</taxon>
        <taxon>Pyramimonadales</taxon>
        <taxon>Pyramimonadaceae</taxon>
        <taxon>Cymbomonas</taxon>
    </lineage>
</organism>
<name>A0AAE0EUQ4_9CHLO</name>
<keyword evidence="2" id="KW-1185">Reference proteome</keyword>
<dbReference type="Proteomes" id="UP001190700">
    <property type="component" value="Unassembled WGS sequence"/>
</dbReference>
<evidence type="ECO:0000313" key="2">
    <source>
        <dbReference type="Proteomes" id="UP001190700"/>
    </source>
</evidence>
<protein>
    <submittedName>
        <fullName evidence="1">Uncharacterized protein</fullName>
    </submittedName>
</protein>